<evidence type="ECO:0000313" key="2">
    <source>
        <dbReference type="Proteomes" id="UP000468707"/>
    </source>
</evidence>
<dbReference type="PROSITE" id="PS51257">
    <property type="entry name" value="PROKAR_LIPOPROTEIN"/>
    <property type="match status" value="1"/>
</dbReference>
<name>A0A6I5KP36_9FLAO</name>
<evidence type="ECO:0000313" key="1">
    <source>
        <dbReference type="EMBL" id="NDV42466.1"/>
    </source>
</evidence>
<comment type="caution">
    <text evidence="1">The sequence shown here is derived from an EMBL/GenBank/DDBJ whole genome shotgun (WGS) entry which is preliminary data.</text>
</comment>
<proteinExistence type="predicted"/>
<dbReference type="EMBL" id="JAAAMI010000001">
    <property type="protein sequence ID" value="NDV42466.1"/>
    <property type="molecule type" value="Genomic_DNA"/>
</dbReference>
<dbReference type="RefSeq" id="WP_163633187.1">
    <property type="nucleotide sequence ID" value="NZ_JAAAMI010000001.1"/>
</dbReference>
<reference evidence="1 2" key="1">
    <citation type="submission" date="2020-01" db="EMBL/GenBank/DDBJ databases">
        <title>Muricauda sediminis sp.nov. 40Bstr401.</title>
        <authorList>
            <person name="Xue Z."/>
            <person name="Zhu S."/>
            <person name="Ren N."/>
            <person name="Chen T."/>
            <person name="Chen X."/>
            <person name="Chen J."/>
            <person name="Yang J."/>
        </authorList>
    </citation>
    <scope>NUCLEOTIDE SEQUENCE [LARGE SCALE GENOMIC DNA]</scope>
    <source>
        <strain evidence="1 2">40Bstr401</strain>
    </source>
</reference>
<dbReference type="Proteomes" id="UP000468707">
    <property type="component" value="Unassembled WGS sequence"/>
</dbReference>
<accession>A0A6I5KP36</accession>
<gene>
    <name evidence="1" type="ORF">GTK07_03935</name>
</gene>
<protein>
    <recommendedName>
        <fullName evidence="3">Lipoprotein</fullName>
    </recommendedName>
</protein>
<sequence length="166" mass="19112">MRKLLVTLFVFSVLVGCKKTDEGTKHQSTNVELAFDYQKLPSRATINPKATEILDGWEEFKAFDTSFDVLYKATNNEDLVLAADDLIEKEKKLAASNYPELFDTFQIKSRQQVIRTYLYKVKASIMENQPTTEPTVDMIKAYNAMRKQFNTIVNSQLDKKLILDEN</sequence>
<keyword evidence="2" id="KW-1185">Reference proteome</keyword>
<evidence type="ECO:0008006" key="3">
    <source>
        <dbReference type="Google" id="ProtNLM"/>
    </source>
</evidence>
<dbReference type="AlphaFoldDB" id="A0A6I5KP36"/>
<organism evidence="1 2">
    <name type="scientific">Flagellimonas sediminis</name>
    <dbReference type="NCBI Taxonomy" id="2696468"/>
    <lineage>
        <taxon>Bacteria</taxon>
        <taxon>Pseudomonadati</taxon>
        <taxon>Bacteroidota</taxon>
        <taxon>Flavobacteriia</taxon>
        <taxon>Flavobacteriales</taxon>
        <taxon>Flavobacteriaceae</taxon>
        <taxon>Flagellimonas</taxon>
    </lineage>
</organism>